<sequence>MNITSTLDMQTEQPLPDVDVLEEDESCPRNCEPENSHVHSTSTHREKLLEAPSKPGTELRKKQTVAKARGSYRRYTPQQIKRLFGLVIEGRSAKEAALVTGISVRTAQKYVNTYRDDEQKRLPGIERKPRKGCPEKLNETHTQFLTQLVNQNPTAMDDILQQLDSILVPIFREVYRLDALLQDKEDLFSIKRHMHIKRKRQLDSKNGVFEHQAFDETLSLYAVFARFYFAPQTAQNKLASRTTRGTVELPQYTRPLKHVITEIAKTVAMAINGWARMEQHRSLLSRFLLKIVDIDRRYDDAYRLSTATMKGIVDTGLPARYLVSACKDVFEQLSTRVDALPESFIEALFALFSHANCFRQIMLMAKELTIVNPEIARQALCAIRNEQTRVQCSRHMYTSKSQHIGFGTNAGCVFRRPRNDWVSAKSHYSKSARRILLLLEQCGKQIVTSAYVAKLLEIDMAALDKSLVLPRTLSAFLRDFAYFGVHPDVTAMTIIINSYIEHGDSAFALWIFEQMESGKVDIGHGNGTSETIAISRPNDITVSTIAKAWCTNSNLTQIASLFDTMTRQKKPISQRLVTSVVSNMVDLGKFNEAEETWSKYGCAYIPYRSSTYEMPRINRRALAKLVIGYARVGNVDRAIRLLEMACDSERLATEDPAAGTSYLTGLLNIVLHECLSSKQDANGDVSLTDNTSISSDPLVRRDLHVIRMGLRCGGVRFNVTTYNMILARLSQASRALSHNTYSPFAMTDTDAERKKIIDAMQRLYERMLNDRILPNFSSLFHLIPMWVYIGNTTLALAHWNMYIKDKSPNKIKELKRHVVNQAKRWDIADGVIFDLLDPPS</sequence>
<organism evidence="2 3">
    <name type="scientific">Coemansia spiralis</name>
    <dbReference type="NCBI Taxonomy" id="417178"/>
    <lineage>
        <taxon>Eukaryota</taxon>
        <taxon>Fungi</taxon>
        <taxon>Fungi incertae sedis</taxon>
        <taxon>Zoopagomycota</taxon>
        <taxon>Kickxellomycotina</taxon>
        <taxon>Kickxellomycetes</taxon>
        <taxon>Kickxellales</taxon>
        <taxon>Kickxellaceae</taxon>
        <taxon>Coemansia</taxon>
    </lineage>
</organism>
<evidence type="ECO:0008006" key="4">
    <source>
        <dbReference type="Google" id="ProtNLM"/>
    </source>
</evidence>
<dbReference type="InterPro" id="IPR051114">
    <property type="entry name" value="Mito_RNA_Proc_CCM1"/>
</dbReference>
<evidence type="ECO:0000313" key="2">
    <source>
        <dbReference type="EMBL" id="KAJ2680092.1"/>
    </source>
</evidence>
<dbReference type="GO" id="GO:0005739">
    <property type="term" value="C:mitochondrion"/>
    <property type="evidence" value="ECO:0007669"/>
    <property type="project" value="TreeGrafter"/>
</dbReference>
<protein>
    <recommendedName>
        <fullName evidence="4">Pentatricopeptide repeat-containing protein</fullName>
    </recommendedName>
</protein>
<dbReference type="GO" id="GO:0007005">
    <property type="term" value="P:mitochondrion organization"/>
    <property type="evidence" value="ECO:0007669"/>
    <property type="project" value="TreeGrafter"/>
</dbReference>
<evidence type="ECO:0000256" key="1">
    <source>
        <dbReference type="SAM" id="MobiDB-lite"/>
    </source>
</evidence>
<dbReference type="InterPro" id="IPR011990">
    <property type="entry name" value="TPR-like_helical_dom_sf"/>
</dbReference>
<comment type="caution">
    <text evidence="2">The sequence shown here is derived from an EMBL/GenBank/DDBJ whole genome shotgun (WGS) entry which is preliminary data.</text>
</comment>
<dbReference type="InterPro" id="IPR009057">
    <property type="entry name" value="Homeodomain-like_sf"/>
</dbReference>
<dbReference type="Pfam" id="PF01535">
    <property type="entry name" value="PPR"/>
    <property type="match status" value="1"/>
</dbReference>
<dbReference type="PANTHER" id="PTHR47934:SF6">
    <property type="entry name" value="MITOCHONDRIAL GROUP I INTRON SPLICING FACTOR CCM1-RELATED"/>
    <property type="match status" value="1"/>
</dbReference>
<dbReference type="Gene3D" id="1.25.40.10">
    <property type="entry name" value="Tetratricopeptide repeat domain"/>
    <property type="match status" value="1"/>
</dbReference>
<dbReference type="PANTHER" id="PTHR47934">
    <property type="entry name" value="PENTATRICOPEPTIDE REPEAT-CONTAINING PROTEIN PET309, MITOCHONDRIAL"/>
    <property type="match status" value="1"/>
</dbReference>
<proteinExistence type="predicted"/>
<gene>
    <name evidence="2" type="ORF">GGI25_000981</name>
</gene>
<dbReference type="InterPro" id="IPR002885">
    <property type="entry name" value="PPR_rpt"/>
</dbReference>
<dbReference type="GO" id="GO:0006396">
    <property type="term" value="P:RNA processing"/>
    <property type="evidence" value="ECO:0007669"/>
    <property type="project" value="TreeGrafter"/>
</dbReference>
<reference evidence="2" key="1">
    <citation type="submission" date="2022-07" db="EMBL/GenBank/DDBJ databases">
        <title>Phylogenomic reconstructions and comparative analyses of Kickxellomycotina fungi.</title>
        <authorList>
            <person name="Reynolds N.K."/>
            <person name="Stajich J.E."/>
            <person name="Barry K."/>
            <person name="Grigoriev I.V."/>
            <person name="Crous P."/>
            <person name="Smith M.E."/>
        </authorList>
    </citation>
    <scope>NUCLEOTIDE SEQUENCE</scope>
    <source>
        <strain evidence="2">NRRL 3115</strain>
    </source>
</reference>
<dbReference type="SUPFAM" id="SSF46689">
    <property type="entry name" value="Homeodomain-like"/>
    <property type="match status" value="1"/>
</dbReference>
<name>A0A9W8L0S4_9FUNG</name>
<dbReference type="EMBL" id="JANBTW010000007">
    <property type="protein sequence ID" value="KAJ2680092.1"/>
    <property type="molecule type" value="Genomic_DNA"/>
</dbReference>
<dbReference type="OrthoDB" id="185373at2759"/>
<dbReference type="GO" id="GO:0003729">
    <property type="term" value="F:mRNA binding"/>
    <property type="evidence" value="ECO:0007669"/>
    <property type="project" value="TreeGrafter"/>
</dbReference>
<dbReference type="AlphaFoldDB" id="A0A9W8L0S4"/>
<feature type="region of interest" description="Disordered" evidence="1">
    <location>
        <begin position="25"/>
        <end position="56"/>
    </location>
</feature>
<accession>A0A9W8L0S4</accession>
<dbReference type="Proteomes" id="UP001151518">
    <property type="component" value="Unassembled WGS sequence"/>
</dbReference>
<evidence type="ECO:0000313" key="3">
    <source>
        <dbReference type="Proteomes" id="UP001151518"/>
    </source>
</evidence>
<feature type="compositionally biased region" description="Basic and acidic residues" evidence="1">
    <location>
        <begin position="31"/>
        <end position="49"/>
    </location>
</feature>